<dbReference type="InterPro" id="IPR032808">
    <property type="entry name" value="DoxX"/>
</dbReference>
<protein>
    <submittedName>
        <fullName evidence="8">DoxX family protein</fullName>
    </submittedName>
</protein>
<comment type="similarity">
    <text evidence="2">Belongs to the DoxX family.</text>
</comment>
<proteinExistence type="inferred from homology"/>
<keyword evidence="3" id="KW-1003">Cell membrane</keyword>
<dbReference type="Pfam" id="PF07681">
    <property type="entry name" value="DoxX"/>
    <property type="match status" value="1"/>
</dbReference>
<dbReference type="PANTHER" id="PTHR33452">
    <property type="entry name" value="OXIDOREDUCTASE CATD-RELATED"/>
    <property type="match status" value="1"/>
</dbReference>
<evidence type="ECO:0000313" key="8">
    <source>
        <dbReference type="EMBL" id="AUD00723.1"/>
    </source>
</evidence>
<sequence>MKKLFSTEAILPNTGLALVRVLIGLFLVYHGWEVFDAAKMKEYAAWDVFKQDSSPALMVYLGKGSELVAGALLTIGLLSRLACLIIIGTMLYISFFVGHGKIWYEDQHPFLFVLLALVFFFAGPGKWSVDTLLEKHFLKKVH</sequence>
<dbReference type="Proteomes" id="UP000232883">
    <property type="component" value="Chromosome"/>
</dbReference>
<gene>
    <name evidence="8" type="ORF">CWM47_02140</name>
</gene>
<dbReference type="GO" id="GO:0005886">
    <property type="term" value="C:plasma membrane"/>
    <property type="evidence" value="ECO:0007669"/>
    <property type="project" value="UniProtKB-SubCell"/>
</dbReference>
<comment type="subcellular location">
    <subcellularLocation>
        <location evidence="1">Cell membrane</location>
        <topology evidence="1">Multi-pass membrane protein</topology>
    </subcellularLocation>
</comment>
<evidence type="ECO:0000256" key="7">
    <source>
        <dbReference type="SAM" id="Phobius"/>
    </source>
</evidence>
<name>A0A2K8YSX5_9BACT</name>
<reference evidence="8 9" key="1">
    <citation type="submission" date="2017-11" db="EMBL/GenBank/DDBJ databases">
        <title>Taxonomic description and genome sequences of Spirosoma HA7 sp. nov., isolated from pollen microhabitat of Corylus avellana.</title>
        <authorList>
            <person name="Ambika Manirajan B."/>
            <person name="Suarez C."/>
            <person name="Ratering S."/>
            <person name="Geissler-Plaum R."/>
            <person name="Cardinale M."/>
            <person name="Sylvia S."/>
        </authorList>
    </citation>
    <scope>NUCLEOTIDE SEQUENCE [LARGE SCALE GENOMIC DNA]</scope>
    <source>
        <strain evidence="8 9">HA7</strain>
    </source>
</reference>
<dbReference type="InterPro" id="IPR051907">
    <property type="entry name" value="DoxX-like_oxidoreductase"/>
</dbReference>
<feature type="transmembrane region" description="Helical" evidence="7">
    <location>
        <begin position="12"/>
        <end position="32"/>
    </location>
</feature>
<dbReference type="AlphaFoldDB" id="A0A2K8YSX5"/>
<evidence type="ECO:0000256" key="6">
    <source>
        <dbReference type="ARBA" id="ARBA00023136"/>
    </source>
</evidence>
<accession>A0A2K8YSX5</accession>
<evidence type="ECO:0000256" key="2">
    <source>
        <dbReference type="ARBA" id="ARBA00006679"/>
    </source>
</evidence>
<keyword evidence="9" id="KW-1185">Reference proteome</keyword>
<feature type="transmembrane region" description="Helical" evidence="7">
    <location>
        <begin position="67"/>
        <end position="98"/>
    </location>
</feature>
<keyword evidence="6 7" id="KW-0472">Membrane</keyword>
<evidence type="ECO:0000256" key="4">
    <source>
        <dbReference type="ARBA" id="ARBA00022692"/>
    </source>
</evidence>
<evidence type="ECO:0000256" key="5">
    <source>
        <dbReference type="ARBA" id="ARBA00022989"/>
    </source>
</evidence>
<dbReference type="RefSeq" id="WP_100986147.1">
    <property type="nucleotide sequence ID" value="NZ_CP025096.1"/>
</dbReference>
<evidence type="ECO:0000313" key="9">
    <source>
        <dbReference type="Proteomes" id="UP000232883"/>
    </source>
</evidence>
<dbReference type="KEGG" id="spir:CWM47_02140"/>
<dbReference type="OrthoDB" id="959527at2"/>
<keyword evidence="5 7" id="KW-1133">Transmembrane helix</keyword>
<organism evidence="8 9">
    <name type="scientific">Spirosoma pollinicola</name>
    <dbReference type="NCBI Taxonomy" id="2057025"/>
    <lineage>
        <taxon>Bacteria</taxon>
        <taxon>Pseudomonadati</taxon>
        <taxon>Bacteroidota</taxon>
        <taxon>Cytophagia</taxon>
        <taxon>Cytophagales</taxon>
        <taxon>Cytophagaceae</taxon>
        <taxon>Spirosoma</taxon>
    </lineage>
</organism>
<evidence type="ECO:0000256" key="1">
    <source>
        <dbReference type="ARBA" id="ARBA00004651"/>
    </source>
</evidence>
<dbReference type="EMBL" id="CP025096">
    <property type="protein sequence ID" value="AUD00723.1"/>
    <property type="molecule type" value="Genomic_DNA"/>
</dbReference>
<evidence type="ECO:0000256" key="3">
    <source>
        <dbReference type="ARBA" id="ARBA00022475"/>
    </source>
</evidence>
<dbReference type="PANTHER" id="PTHR33452:SF1">
    <property type="entry name" value="INNER MEMBRANE PROTEIN YPHA-RELATED"/>
    <property type="match status" value="1"/>
</dbReference>
<feature type="transmembrane region" description="Helical" evidence="7">
    <location>
        <begin position="110"/>
        <end position="129"/>
    </location>
</feature>
<keyword evidence="4 7" id="KW-0812">Transmembrane</keyword>